<organism evidence="2 3">
    <name type="scientific">Ceratitis capitata</name>
    <name type="common">Mediterranean fruit fly</name>
    <name type="synonym">Tephritis capitata</name>
    <dbReference type="NCBI Taxonomy" id="7213"/>
    <lineage>
        <taxon>Eukaryota</taxon>
        <taxon>Metazoa</taxon>
        <taxon>Ecdysozoa</taxon>
        <taxon>Arthropoda</taxon>
        <taxon>Hexapoda</taxon>
        <taxon>Insecta</taxon>
        <taxon>Pterygota</taxon>
        <taxon>Neoptera</taxon>
        <taxon>Endopterygota</taxon>
        <taxon>Diptera</taxon>
        <taxon>Brachycera</taxon>
        <taxon>Muscomorpha</taxon>
        <taxon>Tephritoidea</taxon>
        <taxon>Tephritidae</taxon>
        <taxon>Ceratitis</taxon>
        <taxon>Ceratitis</taxon>
    </lineage>
</organism>
<evidence type="ECO:0000256" key="1">
    <source>
        <dbReference type="SAM" id="MobiDB-lite"/>
    </source>
</evidence>
<dbReference type="Proteomes" id="UP000606786">
    <property type="component" value="Unassembled WGS sequence"/>
</dbReference>
<feature type="compositionally biased region" description="Low complexity" evidence="1">
    <location>
        <begin position="21"/>
        <end position="32"/>
    </location>
</feature>
<dbReference type="EMBL" id="CAJHJT010000056">
    <property type="protein sequence ID" value="CAD7015332.1"/>
    <property type="molecule type" value="Genomic_DNA"/>
</dbReference>
<feature type="compositionally biased region" description="Basic and acidic residues" evidence="1">
    <location>
        <begin position="81"/>
        <end position="90"/>
    </location>
</feature>
<comment type="caution">
    <text evidence="2">The sequence shown here is derived from an EMBL/GenBank/DDBJ whole genome shotgun (WGS) entry which is preliminary data.</text>
</comment>
<dbReference type="OrthoDB" id="18740at2759"/>
<reference evidence="2" key="1">
    <citation type="submission" date="2020-11" db="EMBL/GenBank/DDBJ databases">
        <authorList>
            <person name="Whitehead M."/>
        </authorList>
    </citation>
    <scope>NUCLEOTIDE SEQUENCE</scope>
    <source>
        <strain evidence="2">EGII</strain>
    </source>
</reference>
<sequence>MIGHTSEERYEDTTTSSLYAQQRQQQQQHYQQIHGTLNASPRHTSISPVQRHSPSNAYISTATHRIGSPVTTLNKNGLNRSDYETSRTVEKSSTYNRPLIM</sequence>
<feature type="compositionally biased region" description="Polar residues" evidence="1">
    <location>
        <begin position="91"/>
        <end position="101"/>
    </location>
</feature>
<feature type="compositionally biased region" description="Polar residues" evidence="1">
    <location>
        <begin position="33"/>
        <end position="79"/>
    </location>
</feature>
<proteinExistence type="predicted"/>
<feature type="region of interest" description="Disordered" evidence="1">
    <location>
        <begin position="1"/>
        <end position="101"/>
    </location>
</feature>
<keyword evidence="3" id="KW-1185">Reference proteome</keyword>
<gene>
    <name evidence="2" type="ORF">CCAP1982_LOCUS23277</name>
</gene>
<evidence type="ECO:0000313" key="3">
    <source>
        <dbReference type="Proteomes" id="UP000606786"/>
    </source>
</evidence>
<feature type="compositionally biased region" description="Basic and acidic residues" evidence="1">
    <location>
        <begin position="1"/>
        <end position="12"/>
    </location>
</feature>
<protein>
    <submittedName>
        <fullName evidence="2">(Mediterranean fruit fly) hypothetical protein</fullName>
    </submittedName>
</protein>
<accession>A0A811VMM6</accession>
<evidence type="ECO:0000313" key="2">
    <source>
        <dbReference type="EMBL" id="CAD7015332.1"/>
    </source>
</evidence>
<name>A0A811VMM6_CERCA</name>
<dbReference type="AlphaFoldDB" id="A0A811VMM6"/>